<proteinExistence type="predicted"/>
<name>A0A0E9V228_ANGAN</name>
<accession>A0A0E9V228</accession>
<reference evidence="1" key="1">
    <citation type="submission" date="2014-11" db="EMBL/GenBank/DDBJ databases">
        <authorList>
            <person name="Amaro Gonzalez C."/>
        </authorList>
    </citation>
    <scope>NUCLEOTIDE SEQUENCE</scope>
</reference>
<dbReference type="EMBL" id="GBXM01037299">
    <property type="protein sequence ID" value="JAH71278.1"/>
    <property type="molecule type" value="Transcribed_RNA"/>
</dbReference>
<sequence>MNHNNSVSICRAAKPHVGGCVTWKG</sequence>
<dbReference type="AlphaFoldDB" id="A0A0E9V228"/>
<evidence type="ECO:0000313" key="1">
    <source>
        <dbReference type="EMBL" id="JAH71278.1"/>
    </source>
</evidence>
<reference evidence="1" key="2">
    <citation type="journal article" date="2015" name="Fish Shellfish Immunol.">
        <title>Early steps in the European eel (Anguilla anguilla)-Vibrio vulnificus interaction in the gills: Role of the RtxA13 toxin.</title>
        <authorList>
            <person name="Callol A."/>
            <person name="Pajuelo D."/>
            <person name="Ebbesson L."/>
            <person name="Teles M."/>
            <person name="MacKenzie S."/>
            <person name="Amaro C."/>
        </authorList>
    </citation>
    <scope>NUCLEOTIDE SEQUENCE</scope>
</reference>
<protein>
    <submittedName>
        <fullName evidence="1">Uncharacterized protein</fullName>
    </submittedName>
</protein>
<organism evidence="1">
    <name type="scientific">Anguilla anguilla</name>
    <name type="common">European freshwater eel</name>
    <name type="synonym">Muraena anguilla</name>
    <dbReference type="NCBI Taxonomy" id="7936"/>
    <lineage>
        <taxon>Eukaryota</taxon>
        <taxon>Metazoa</taxon>
        <taxon>Chordata</taxon>
        <taxon>Craniata</taxon>
        <taxon>Vertebrata</taxon>
        <taxon>Euteleostomi</taxon>
        <taxon>Actinopterygii</taxon>
        <taxon>Neopterygii</taxon>
        <taxon>Teleostei</taxon>
        <taxon>Anguilliformes</taxon>
        <taxon>Anguillidae</taxon>
        <taxon>Anguilla</taxon>
    </lineage>
</organism>